<evidence type="ECO:0000313" key="9">
    <source>
        <dbReference type="RefSeq" id="XP_024941012.1"/>
    </source>
</evidence>
<dbReference type="RefSeq" id="XP_015595752.1">
    <property type="nucleotide sequence ID" value="XM_015740266.2"/>
</dbReference>
<evidence type="ECO:0000313" key="6">
    <source>
        <dbReference type="RefSeq" id="XP_015595752.1"/>
    </source>
</evidence>
<evidence type="ECO:0000313" key="5">
    <source>
        <dbReference type="RefSeq" id="XP_015595751.1"/>
    </source>
</evidence>
<feature type="compositionally biased region" description="Basic and acidic residues" evidence="1">
    <location>
        <begin position="1429"/>
        <end position="1439"/>
    </location>
</feature>
<protein>
    <submittedName>
        <fullName evidence="3 4">Uncharacterized protein LOC107267996</fullName>
    </submittedName>
</protein>
<feature type="compositionally biased region" description="Polar residues" evidence="1">
    <location>
        <begin position="1024"/>
        <end position="1035"/>
    </location>
</feature>
<gene>
    <name evidence="3 4 5 6 7 8 9 10" type="primary">LOC107267996</name>
</gene>
<keyword evidence="2" id="KW-1185">Reference proteome</keyword>
<feature type="region of interest" description="Disordered" evidence="1">
    <location>
        <begin position="96"/>
        <end position="116"/>
    </location>
</feature>
<evidence type="ECO:0000313" key="2">
    <source>
        <dbReference type="Proteomes" id="UP000694920"/>
    </source>
</evidence>
<feature type="region of interest" description="Disordered" evidence="1">
    <location>
        <begin position="875"/>
        <end position="905"/>
    </location>
</feature>
<sequence length="1506" mass="169819">MSETEEIQSAADSESSDAESSRPDEDDTEKADVATPEPESTPTPKNEDPVPSSVVAAESGSPANPSQSSCPERGKAGECNLLPVLVERLRSALELSCSSQSSEEPIPPEDSGLESEEDLRMWASGLSPERSPRQLDLKFLEDLLLSDLQTALSRLQDTLKRVDASTLIKYSSTLDPGNKLHLLRLISNLLSKLKIPEEVKQVTPAKVTPNKRRRTDRHTIGVTSEELARARKWLEEKNLNEPIINKVENNEPVHDASTHQKEVNKVNNKVNVEPVMITSVPPPVIPPVIEPSKNNPIVKPSSPQEEIPIPNFYVQPAPSSRYNKFLEKKTKIKRANTIDIPNYMKLQAENGMALKRPINIGDKTPSGANIVPNFQARTESDKKFLALFNKNNDPGTVNTGLPFRSFNNSAADRNWNSRFSNIKTAFDKHDDGNVKSPGIKRNENPFGFRKSGSRDPEDYSVLKNKFQNGFTGTQNQTVAKNKFVHETKEPQTYAGPKNQFLSGNKTVENQFGVKRQFLPNSGNSENHLGSRIQFPPMSKQPENHKEPKYQYLPKSVNSEAYSGIKNKFTAGSQNQESHQVYKNKFHQDLRNHNDHVGTQNSEPNDTEDQEGVVVGSLRLPFNPGKQISTGFTHAPTSPFQKIEKPNRNDPPSFPKPNYLPKSGSLLQAKVKMFDQEKQDQPNYPKYKPKPNKIPENVYQIGKSEKITDHGTFNYNSFCKQFVPNKNESKLGNNAYPQSVVSAATTKLIMHIDKNKPKCPTVTTPDTPKQNPFKDLRRKSIDTEHVPPSDSGENYSLRIGPVHNIINESKVNYLNKTHQPIFLKIQNAQDDQETRGGENKILNGVQSYNGNRLLYSDATTAKDHQSNNYQFAKNYQQAPTSTSMGYSRQNSSEKHNYNGKQSVPERQKYNEIANYPEKQIYDNAIQSFPDRQKQSQTYSVQSYSKKPNQCCGHPNYAGKESQPDRRAFEKQQIYGTQNIVEKENQNYSSLPEKQHQSYTAPTISQSGNQPYVPQTYPSLKYPEKQISNNPQQTPNLHYSEKTKQDQDSAHYTTPVENERKASIVPHDLQEQSYQPVPILPETTQEFLDDENIQNQDISSEGVVTRYTCAIATVASVPESPDEGPEQSYSIPKEKKLDEIQRHNLLQQELIKKVQESEQIQLNPSMASKIVYPTRPTDLPKSEYPSKAFEIPKPEYPGNRAYEVSKPEYPYDLPKSDYCEKNYSIKPEPISGRNGQESNSSGRIRLEIDSSNTGKIKQEFDYQNVGRIRQDSNSPRRFSQGSTSSGKIKYEPEFPNSHSPSPVRSKPEPVIENNNTQEKISLFEERSSATQHFKPVTVPKSLPKVNVVTPSQIVKITRNSSPIDTSDEYLMSCSTKPSRSIVLSKSESWHQLAVARSNVHSTSTSPTKPPKPRSPSLRLNKQYEASSSSDTVKKMEERIQRYFESPTNQEPKRESKSKRHFSSKKTYSGLARSRTMPHIGEDGKFDDGDVDRVFDSLFREATGADSPY</sequence>
<dbReference type="RefSeq" id="XP_015595751.1">
    <property type="nucleotide sequence ID" value="XM_015740265.2"/>
</dbReference>
<feature type="region of interest" description="Disordered" evidence="1">
    <location>
        <begin position="1"/>
        <end position="74"/>
    </location>
</feature>
<feature type="region of interest" description="Disordered" evidence="1">
    <location>
        <begin position="930"/>
        <end position="964"/>
    </location>
</feature>
<dbReference type="RefSeq" id="XP_015595754.1">
    <property type="nucleotide sequence ID" value="XM_015740268.2"/>
</dbReference>
<feature type="compositionally biased region" description="Polar residues" evidence="1">
    <location>
        <begin position="1269"/>
        <end position="1284"/>
    </location>
</feature>
<feature type="compositionally biased region" description="Basic and acidic residues" evidence="1">
    <location>
        <begin position="1477"/>
        <end position="1486"/>
    </location>
</feature>
<dbReference type="RefSeq" id="XP_015595750.1">
    <property type="nucleotide sequence ID" value="XM_015740264.2"/>
</dbReference>
<dbReference type="RefSeq" id="XP_024941012.1">
    <property type="nucleotide sequence ID" value="XM_025085244.1"/>
</dbReference>
<feature type="region of interest" description="Disordered" evidence="1">
    <location>
        <begin position="1169"/>
        <end position="1308"/>
    </location>
</feature>
<feature type="compositionally biased region" description="Basic and acidic residues" evidence="1">
    <location>
        <begin position="1037"/>
        <end position="1047"/>
    </location>
</feature>
<dbReference type="RefSeq" id="XP_015595749.1">
    <property type="nucleotide sequence ID" value="XM_015740263.2"/>
</dbReference>
<feature type="compositionally biased region" description="Polar residues" evidence="1">
    <location>
        <begin position="985"/>
        <end position="1016"/>
    </location>
</feature>
<feature type="compositionally biased region" description="Polar residues" evidence="1">
    <location>
        <begin position="1231"/>
        <end position="1240"/>
    </location>
</feature>
<feature type="compositionally biased region" description="Polar residues" evidence="1">
    <location>
        <begin position="61"/>
        <end position="70"/>
    </location>
</feature>
<feature type="compositionally biased region" description="Polar residues" evidence="1">
    <location>
        <begin position="518"/>
        <end position="527"/>
    </location>
</feature>
<proteinExistence type="predicted"/>
<accession>A0AAJ7BWX4</accession>
<reference evidence="3 4" key="1">
    <citation type="submission" date="2025-04" db="UniProtKB">
        <authorList>
            <consortium name="RefSeq"/>
        </authorList>
    </citation>
    <scope>IDENTIFICATION</scope>
</reference>
<feature type="region of interest" description="Disordered" evidence="1">
    <location>
        <begin position="985"/>
        <end position="1052"/>
    </location>
</feature>
<evidence type="ECO:0000313" key="10">
    <source>
        <dbReference type="RefSeq" id="XP_024941013.1"/>
    </source>
</evidence>
<feature type="compositionally biased region" description="Polar residues" evidence="1">
    <location>
        <begin position="875"/>
        <end position="889"/>
    </location>
</feature>
<dbReference type="GeneID" id="107267996"/>
<feature type="region of interest" description="Disordered" evidence="1">
    <location>
        <begin position="633"/>
        <end position="657"/>
    </location>
</feature>
<feature type="compositionally biased region" description="Polar residues" evidence="1">
    <location>
        <begin position="933"/>
        <end position="946"/>
    </location>
</feature>
<name>A0AAJ7BWX4_CEPCN</name>
<dbReference type="Proteomes" id="UP000694920">
    <property type="component" value="Unplaced"/>
</dbReference>
<dbReference type="RefSeq" id="XP_015595753.1">
    <property type="nucleotide sequence ID" value="XM_015740267.2"/>
</dbReference>
<evidence type="ECO:0000313" key="3">
    <source>
        <dbReference type="RefSeq" id="XP_015595749.1"/>
    </source>
</evidence>
<feature type="region of interest" description="Disordered" evidence="1">
    <location>
        <begin position="518"/>
        <end position="545"/>
    </location>
</feature>
<evidence type="ECO:0000313" key="4">
    <source>
        <dbReference type="RefSeq" id="XP_015595750.1"/>
    </source>
</evidence>
<dbReference type="RefSeq" id="XP_024941013.1">
    <property type="nucleotide sequence ID" value="XM_025085245.1"/>
</dbReference>
<feature type="region of interest" description="Disordered" evidence="1">
    <location>
        <begin position="1392"/>
        <end position="1486"/>
    </location>
</feature>
<evidence type="ECO:0000313" key="8">
    <source>
        <dbReference type="RefSeq" id="XP_015595754.1"/>
    </source>
</evidence>
<evidence type="ECO:0000313" key="7">
    <source>
        <dbReference type="RefSeq" id="XP_015595753.1"/>
    </source>
</evidence>
<feature type="compositionally biased region" description="Polar residues" evidence="1">
    <location>
        <begin position="760"/>
        <end position="769"/>
    </location>
</feature>
<organism evidence="2 6">
    <name type="scientific">Cephus cinctus</name>
    <name type="common">Wheat stem sawfly</name>
    <dbReference type="NCBI Taxonomy" id="211228"/>
    <lineage>
        <taxon>Eukaryota</taxon>
        <taxon>Metazoa</taxon>
        <taxon>Ecdysozoa</taxon>
        <taxon>Arthropoda</taxon>
        <taxon>Hexapoda</taxon>
        <taxon>Insecta</taxon>
        <taxon>Pterygota</taxon>
        <taxon>Neoptera</taxon>
        <taxon>Endopterygota</taxon>
        <taxon>Hymenoptera</taxon>
        <taxon>Cephoidea</taxon>
        <taxon>Cephidae</taxon>
        <taxon>Cephus</taxon>
    </lineage>
</organism>
<feature type="region of interest" description="Disordered" evidence="1">
    <location>
        <begin position="428"/>
        <end position="455"/>
    </location>
</feature>
<feature type="region of interest" description="Disordered" evidence="1">
    <location>
        <begin position="754"/>
        <end position="773"/>
    </location>
</feature>
<dbReference type="KEGG" id="ccin:107267996"/>
<evidence type="ECO:0000256" key="1">
    <source>
        <dbReference type="SAM" id="MobiDB-lite"/>
    </source>
</evidence>